<keyword evidence="4" id="KW-0233">DNA recombination</keyword>
<sequence>MDGMSQAKETSNLMYIGNEKLLKDFQVHLENQGASLKTQKDYLNDVKNYLNWLWEKKVYSPDEITFITINKFRDERLEKTSPATVNRNLTALRKFYDCLGKPELVSRVKLKFVEEVKPAPKSLTLEEWDLLDRVAERQADKDKFLSISILRIMRYAGLRVGEVCSLDLPDLECNTRRGNVRILRGKGLKARDVPLSKEVCEVLSLYLEHRKLLAERWERKSLLMGKPSDEHTRWPNGRVFLSQRGGFTANGLYRLVNHIGSLAKIKKIHPHVLRHTFAKSLVDPKRYGLRQDAAPLSAIKQLMGHASIQTTGIYLLHSEEDLERIINGK</sequence>
<dbReference type="AlphaFoldDB" id="A0A4P2VRC0"/>
<dbReference type="GeneID" id="39493270"/>
<dbReference type="Gene3D" id="1.10.150.130">
    <property type="match status" value="1"/>
</dbReference>
<dbReference type="Gene3D" id="1.10.443.10">
    <property type="entry name" value="Intergrase catalytic core"/>
    <property type="match status" value="1"/>
</dbReference>
<evidence type="ECO:0000256" key="2">
    <source>
        <dbReference type="ARBA" id="ARBA00022908"/>
    </source>
</evidence>
<evidence type="ECO:0000256" key="5">
    <source>
        <dbReference type="PROSITE-ProRule" id="PRU01248"/>
    </source>
</evidence>
<keyword evidence="9" id="KW-1185">Reference proteome</keyword>
<dbReference type="PANTHER" id="PTHR30349">
    <property type="entry name" value="PHAGE INTEGRASE-RELATED"/>
    <property type="match status" value="1"/>
</dbReference>
<dbReference type="InterPro" id="IPR044068">
    <property type="entry name" value="CB"/>
</dbReference>
<dbReference type="Proteomes" id="UP000291236">
    <property type="component" value="Plasmid 68K"/>
</dbReference>
<dbReference type="EMBL" id="AP019370">
    <property type="protein sequence ID" value="BBH54749.1"/>
    <property type="molecule type" value="Genomic_DNA"/>
</dbReference>
<evidence type="ECO:0000259" key="7">
    <source>
        <dbReference type="PROSITE" id="PS51900"/>
    </source>
</evidence>
<keyword evidence="2" id="KW-0229">DNA integration</keyword>
<feature type="domain" description="Core-binding (CB)" evidence="7">
    <location>
        <begin position="16"/>
        <end position="100"/>
    </location>
</feature>
<dbReference type="InterPro" id="IPR004107">
    <property type="entry name" value="Integrase_SAM-like_N"/>
</dbReference>
<evidence type="ECO:0000256" key="1">
    <source>
        <dbReference type="ARBA" id="ARBA00008857"/>
    </source>
</evidence>
<comment type="similarity">
    <text evidence="1">Belongs to the 'phage' integrase family.</text>
</comment>
<reference evidence="8 9" key="1">
    <citation type="submission" date="2018-12" db="EMBL/GenBank/DDBJ databases">
        <title>Rubrispira sanarue gen. nov., sp., nov., a member of the order Silvanigrellales, isolated from a brackish lake in Hamamatsu Japan.</title>
        <authorList>
            <person name="Maejima Y."/>
            <person name="Iino T."/>
            <person name="Muraguchi Y."/>
            <person name="Fukuda K."/>
            <person name="Nojiri H."/>
            <person name="Ohkuma M."/>
            <person name="Moriuchi R."/>
            <person name="Dohra H."/>
            <person name="Kimbara K."/>
            <person name="Shintani M."/>
        </authorList>
    </citation>
    <scope>NUCLEOTIDE SEQUENCE [LARGE SCALE GENOMIC DNA]</scope>
    <source>
        <strain evidence="8 9">RF1110005</strain>
        <plasmid evidence="8 9">68K</plasmid>
    </source>
</reference>
<dbReference type="PANTHER" id="PTHR30349:SF41">
    <property type="entry name" value="INTEGRASE_RECOMBINASE PROTEIN MJ0367-RELATED"/>
    <property type="match status" value="1"/>
</dbReference>
<dbReference type="OrthoDB" id="5291714at2"/>
<dbReference type="GO" id="GO:0003677">
    <property type="term" value="F:DNA binding"/>
    <property type="evidence" value="ECO:0007669"/>
    <property type="project" value="UniProtKB-UniRule"/>
</dbReference>
<keyword evidence="8" id="KW-0614">Plasmid</keyword>
<dbReference type="SUPFAM" id="SSF56349">
    <property type="entry name" value="DNA breaking-rejoining enzymes"/>
    <property type="match status" value="1"/>
</dbReference>
<dbReference type="PROSITE" id="PS51900">
    <property type="entry name" value="CB"/>
    <property type="match status" value="1"/>
</dbReference>
<evidence type="ECO:0000313" key="8">
    <source>
        <dbReference type="EMBL" id="BBH54749.1"/>
    </source>
</evidence>
<evidence type="ECO:0000313" key="9">
    <source>
        <dbReference type="Proteomes" id="UP000291236"/>
    </source>
</evidence>
<protein>
    <submittedName>
        <fullName evidence="8">Integrase</fullName>
    </submittedName>
</protein>
<feature type="domain" description="Tyr recombinase" evidence="6">
    <location>
        <begin position="118"/>
        <end position="327"/>
    </location>
</feature>
<dbReference type="InterPro" id="IPR011010">
    <property type="entry name" value="DNA_brk_join_enz"/>
</dbReference>
<gene>
    <name evidence="8" type="ORF">JCM31447_32230</name>
</gene>
<dbReference type="InterPro" id="IPR010998">
    <property type="entry name" value="Integrase_recombinase_N"/>
</dbReference>
<geneLocation type="plasmid" evidence="8 9">
    <name>68K</name>
</geneLocation>
<evidence type="ECO:0000256" key="4">
    <source>
        <dbReference type="ARBA" id="ARBA00023172"/>
    </source>
</evidence>
<dbReference type="Pfam" id="PF00589">
    <property type="entry name" value="Phage_integrase"/>
    <property type="match status" value="1"/>
</dbReference>
<dbReference type="InterPro" id="IPR002104">
    <property type="entry name" value="Integrase_catalytic"/>
</dbReference>
<organism evidence="8 9">
    <name type="scientific">Fluviispira sanaruensis</name>
    <dbReference type="NCBI Taxonomy" id="2493639"/>
    <lineage>
        <taxon>Bacteria</taxon>
        <taxon>Pseudomonadati</taxon>
        <taxon>Bdellovibrionota</taxon>
        <taxon>Oligoflexia</taxon>
        <taxon>Silvanigrellales</taxon>
        <taxon>Silvanigrellaceae</taxon>
        <taxon>Fluviispira</taxon>
    </lineage>
</organism>
<name>A0A4P2VRC0_FLUSA</name>
<dbReference type="InterPro" id="IPR050090">
    <property type="entry name" value="Tyrosine_recombinase_XerCD"/>
</dbReference>
<proteinExistence type="inferred from homology"/>
<evidence type="ECO:0000259" key="6">
    <source>
        <dbReference type="PROSITE" id="PS51898"/>
    </source>
</evidence>
<evidence type="ECO:0000256" key="3">
    <source>
        <dbReference type="ARBA" id="ARBA00023125"/>
    </source>
</evidence>
<dbReference type="GO" id="GO:0015074">
    <property type="term" value="P:DNA integration"/>
    <property type="evidence" value="ECO:0007669"/>
    <property type="project" value="UniProtKB-KW"/>
</dbReference>
<dbReference type="GO" id="GO:0006310">
    <property type="term" value="P:DNA recombination"/>
    <property type="evidence" value="ECO:0007669"/>
    <property type="project" value="UniProtKB-KW"/>
</dbReference>
<dbReference type="RefSeq" id="WP_130613354.1">
    <property type="nucleotide sequence ID" value="NZ_AP019370.1"/>
</dbReference>
<dbReference type="PROSITE" id="PS51898">
    <property type="entry name" value="TYR_RECOMBINASE"/>
    <property type="match status" value="1"/>
</dbReference>
<dbReference type="InterPro" id="IPR013762">
    <property type="entry name" value="Integrase-like_cat_sf"/>
</dbReference>
<keyword evidence="3 5" id="KW-0238">DNA-binding</keyword>
<accession>A0A4P2VRC0</accession>
<dbReference type="Pfam" id="PF02899">
    <property type="entry name" value="Phage_int_SAM_1"/>
    <property type="match status" value="1"/>
</dbReference>
<dbReference type="KEGG" id="sbf:JCM31447_32230"/>